<evidence type="ECO:0000259" key="6">
    <source>
        <dbReference type="PROSITE" id="PS51007"/>
    </source>
</evidence>
<feature type="chain" id="PRO_5015646406" evidence="5">
    <location>
        <begin position="23"/>
        <end position="147"/>
    </location>
</feature>
<dbReference type="Gene3D" id="1.10.760.10">
    <property type="entry name" value="Cytochrome c-like domain"/>
    <property type="match status" value="1"/>
</dbReference>
<proteinExistence type="predicted"/>
<dbReference type="GO" id="GO:0009055">
    <property type="term" value="F:electron transfer activity"/>
    <property type="evidence" value="ECO:0007669"/>
    <property type="project" value="InterPro"/>
</dbReference>
<keyword evidence="2 4" id="KW-0479">Metal-binding</keyword>
<protein>
    <submittedName>
        <fullName evidence="7">Cytochrome c553</fullName>
    </submittedName>
</protein>
<evidence type="ECO:0000313" key="8">
    <source>
        <dbReference type="Proteomes" id="UP000238338"/>
    </source>
</evidence>
<gene>
    <name evidence="7" type="ORF">LX70_03780</name>
</gene>
<dbReference type="GO" id="GO:0020037">
    <property type="term" value="F:heme binding"/>
    <property type="evidence" value="ECO:0007669"/>
    <property type="project" value="InterPro"/>
</dbReference>
<dbReference type="SUPFAM" id="SSF46626">
    <property type="entry name" value="Cytochrome c"/>
    <property type="match status" value="1"/>
</dbReference>
<evidence type="ECO:0000313" key="7">
    <source>
        <dbReference type="EMBL" id="PQV53773.1"/>
    </source>
</evidence>
<feature type="signal peptide" evidence="5">
    <location>
        <begin position="1"/>
        <end position="22"/>
    </location>
</feature>
<evidence type="ECO:0000256" key="1">
    <source>
        <dbReference type="ARBA" id="ARBA00022617"/>
    </source>
</evidence>
<dbReference type="RefSeq" id="WP_105516324.1">
    <property type="nucleotide sequence ID" value="NZ_PVEP01000012.1"/>
</dbReference>
<feature type="domain" description="Cytochrome c" evidence="6">
    <location>
        <begin position="24"/>
        <end position="100"/>
    </location>
</feature>
<name>A0A2S8RZ20_9RHOB</name>
<comment type="caution">
    <text evidence="7">The sequence shown here is derived from an EMBL/GenBank/DDBJ whole genome shotgun (WGS) entry which is preliminary data.</text>
</comment>
<dbReference type="GO" id="GO:0046872">
    <property type="term" value="F:metal ion binding"/>
    <property type="evidence" value="ECO:0007669"/>
    <property type="project" value="UniProtKB-KW"/>
</dbReference>
<evidence type="ECO:0000256" key="3">
    <source>
        <dbReference type="ARBA" id="ARBA00023004"/>
    </source>
</evidence>
<dbReference type="OrthoDB" id="9811281at2"/>
<evidence type="ECO:0000256" key="5">
    <source>
        <dbReference type="SAM" id="SignalP"/>
    </source>
</evidence>
<accession>A0A2S8RZ20</accession>
<organism evidence="7 8">
    <name type="scientific">Albidovulum denitrificans</name>
    <dbReference type="NCBI Taxonomy" id="404881"/>
    <lineage>
        <taxon>Bacteria</taxon>
        <taxon>Pseudomonadati</taxon>
        <taxon>Pseudomonadota</taxon>
        <taxon>Alphaproteobacteria</taxon>
        <taxon>Rhodobacterales</taxon>
        <taxon>Paracoccaceae</taxon>
        <taxon>Albidovulum</taxon>
    </lineage>
</organism>
<dbReference type="AlphaFoldDB" id="A0A2S8RZ20"/>
<evidence type="ECO:0000256" key="2">
    <source>
        <dbReference type="ARBA" id="ARBA00022723"/>
    </source>
</evidence>
<keyword evidence="8" id="KW-1185">Reference proteome</keyword>
<dbReference type="EMBL" id="PVEP01000012">
    <property type="protein sequence ID" value="PQV53773.1"/>
    <property type="molecule type" value="Genomic_DNA"/>
</dbReference>
<sequence>MMRYSLLFPLLLAAATATPGHAGNTATSPRANYILHCSGCHGMQGLGTVEGGIPGFPDSVGHIVGTEIGRTYVMHVPGVVANSMTDAQIAEVMNYILDQWSENGAHFTAEEVTRRRAEPIGDLVAYRRQVVAELRKSGIEIATYPWP</sequence>
<evidence type="ECO:0000256" key="4">
    <source>
        <dbReference type="PROSITE-ProRule" id="PRU00433"/>
    </source>
</evidence>
<dbReference type="Proteomes" id="UP000238338">
    <property type="component" value="Unassembled WGS sequence"/>
</dbReference>
<reference evidence="7 8" key="1">
    <citation type="submission" date="2018-02" db="EMBL/GenBank/DDBJ databases">
        <title>Genomic Encyclopedia of Archaeal and Bacterial Type Strains, Phase II (KMG-II): from individual species to whole genera.</title>
        <authorList>
            <person name="Goeker M."/>
        </authorList>
    </citation>
    <scope>NUCLEOTIDE SEQUENCE [LARGE SCALE GENOMIC DNA]</scope>
    <source>
        <strain evidence="7 8">DSM 18921</strain>
    </source>
</reference>
<keyword evidence="3 4" id="KW-0408">Iron</keyword>
<dbReference type="PROSITE" id="PS51007">
    <property type="entry name" value="CYTC"/>
    <property type="match status" value="1"/>
</dbReference>
<dbReference type="InterPro" id="IPR036909">
    <property type="entry name" value="Cyt_c-like_dom_sf"/>
</dbReference>
<dbReference type="InterPro" id="IPR009056">
    <property type="entry name" value="Cyt_c-like_dom"/>
</dbReference>
<keyword evidence="1 4" id="KW-0349">Heme</keyword>
<keyword evidence="5" id="KW-0732">Signal</keyword>